<dbReference type="OrthoDB" id="6160832at2759"/>
<evidence type="ECO:0000313" key="3">
    <source>
        <dbReference type="Proteomes" id="UP000076858"/>
    </source>
</evidence>
<dbReference type="AlphaFoldDB" id="A0A162CVZ2"/>
<dbReference type="EMBL" id="LRGB01012165">
    <property type="protein sequence ID" value="KZR99943.1"/>
    <property type="molecule type" value="Genomic_DNA"/>
</dbReference>
<protein>
    <recommendedName>
        <fullName evidence="4">THAP-type domain-containing protein</fullName>
    </recommendedName>
</protein>
<evidence type="ECO:0000256" key="1">
    <source>
        <dbReference type="SAM" id="MobiDB-lite"/>
    </source>
</evidence>
<gene>
    <name evidence="2" type="ORF">APZ42_003981</name>
</gene>
<feature type="region of interest" description="Disordered" evidence="1">
    <location>
        <begin position="73"/>
        <end position="97"/>
    </location>
</feature>
<feature type="non-terminal residue" evidence="2">
    <location>
        <position position="97"/>
    </location>
</feature>
<sequence length="97" mass="10962">ICSKHFYGGKPAKEMYPRHPDFVPSLLLGNEPLKLIQSTHLSVIQDHSLPIDELDQHNIPSNCEESLHTTMEYEVPSDENPSETTLHQDSLCHESPS</sequence>
<organism evidence="2 3">
    <name type="scientific">Daphnia magna</name>
    <dbReference type="NCBI Taxonomy" id="35525"/>
    <lineage>
        <taxon>Eukaryota</taxon>
        <taxon>Metazoa</taxon>
        <taxon>Ecdysozoa</taxon>
        <taxon>Arthropoda</taxon>
        <taxon>Crustacea</taxon>
        <taxon>Branchiopoda</taxon>
        <taxon>Diplostraca</taxon>
        <taxon>Cladocera</taxon>
        <taxon>Anomopoda</taxon>
        <taxon>Daphniidae</taxon>
        <taxon>Daphnia</taxon>
    </lineage>
</organism>
<dbReference type="Proteomes" id="UP000076858">
    <property type="component" value="Unassembled WGS sequence"/>
</dbReference>
<name>A0A162CVZ2_9CRUS</name>
<reference evidence="2 3" key="1">
    <citation type="submission" date="2016-03" db="EMBL/GenBank/DDBJ databases">
        <title>EvidentialGene: Evidence-directed Construction of Genes on Genomes.</title>
        <authorList>
            <person name="Gilbert D.G."/>
            <person name="Choi J.-H."/>
            <person name="Mockaitis K."/>
            <person name="Colbourne J."/>
            <person name="Pfrender M."/>
        </authorList>
    </citation>
    <scope>NUCLEOTIDE SEQUENCE [LARGE SCALE GENOMIC DNA]</scope>
    <source>
        <strain evidence="2 3">Xinb3</strain>
        <tissue evidence="2">Complete organism</tissue>
    </source>
</reference>
<evidence type="ECO:0000313" key="2">
    <source>
        <dbReference type="EMBL" id="KZR99943.1"/>
    </source>
</evidence>
<feature type="non-terminal residue" evidence="2">
    <location>
        <position position="1"/>
    </location>
</feature>
<keyword evidence="3" id="KW-1185">Reference proteome</keyword>
<accession>A0A162CVZ2</accession>
<comment type="caution">
    <text evidence="2">The sequence shown here is derived from an EMBL/GenBank/DDBJ whole genome shotgun (WGS) entry which is preliminary data.</text>
</comment>
<evidence type="ECO:0008006" key="4">
    <source>
        <dbReference type="Google" id="ProtNLM"/>
    </source>
</evidence>
<proteinExistence type="predicted"/>